<dbReference type="EMBL" id="VSRR010019287">
    <property type="protein sequence ID" value="MPC62085.1"/>
    <property type="molecule type" value="Genomic_DNA"/>
</dbReference>
<evidence type="ECO:0000256" key="1">
    <source>
        <dbReference type="SAM" id="MobiDB-lite"/>
    </source>
</evidence>
<feature type="compositionally biased region" description="Basic and acidic residues" evidence="1">
    <location>
        <begin position="212"/>
        <end position="231"/>
    </location>
</feature>
<comment type="caution">
    <text evidence="2">The sequence shown here is derived from an EMBL/GenBank/DDBJ whole genome shotgun (WGS) entry which is preliminary data.</text>
</comment>
<reference evidence="2 3" key="1">
    <citation type="submission" date="2019-05" db="EMBL/GenBank/DDBJ databases">
        <title>Another draft genome of Portunus trituberculatus and its Hox gene families provides insights of decapod evolution.</title>
        <authorList>
            <person name="Jeong J.-H."/>
            <person name="Song I."/>
            <person name="Kim S."/>
            <person name="Choi T."/>
            <person name="Kim D."/>
            <person name="Ryu S."/>
            <person name="Kim W."/>
        </authorList>
    </citation>
    <scope>NUCLEOTIDE SEQUENCE [LARGE SCALE GENOMIC DNA]</scope>
    <source>
        <tissue evidence="2">Muscle</tissue>
    </source>
</reference>
<organism evidence="2 3">
    <name type="scientific">Portunus trituberculatus</name>
    <name type="common">Swimming crab</name>
    <name type="synonym">Neptunus trituberculatus</name>
    <dbReference type="NCBI Taxonomy" id="210409"/>
    <lineage>
        <taxon>Eukaryota</taxon>
        <taxon>Metazoa</taxon>
        <taxon>Ecdysozoa</taxon>
        <taxon>Arthropoda</taxon>
        <taxon>Crustacea</taxon>
        <taxon>Multicrustacea</taxon>
        <taxon>Malacostraca</taxon>
        <taxon>Eumalacostraca</taxon>
        <taxon>Eucarida</taxon>
        <taxon>Decapoda</taxon>
        <taxon>Pleocyemata</taxon>
        <taxon>Brachyura</taxon>
        <taxon>Eubrachyura</taxon>
        <taxon>Portunoidea</taxon>
        <taxon>Portunidae</taxon>
        <taxon>Portuninae</taxon>
        <taxon>Portunus</taxon>
    </lineage>
</organism>
<sequence>MPAQRATYRYVVEALQHRFGHFQQVEMHRSCLKVRVRGRGEPLTQLAQEVESLVHRAYPTAQDMVSLLARDCFIEALQVSRLKMYMKQAHPKDVQEAHTQASEMEVFLRTATNALRLVPPCYEEGTDALPRHVKARRSTTGKTNRWQKESSRGFRGGCWGCGKLGYKRGVWLSTKIMLAGGHQPYALQVVLLELWPNRTPHEGLPGPQRSGEGGKRNRPEQLGEVSTRDRHAPPGLSCCLTTVPTAVSVSAMVNGCSVQLVVETRSEKTVVREDLDSVTMRTPVMVNIGVGNVLERLPVFITAVFIAALKDPCLLGIAFLTHVGGSLDIRKEKLKIRGQELPLILGGDNQCERRHGQQSGVSCQVGEETPEMDLPQPEPKHGQDVDDSDDVSRQSSGSDADEAAVEHASDITMPRRNRRKQWWHGHYVV</sequence>
<accession>A0A5B7GXF0</accession>
<keyword evidence="3" id="KW-1185">Reference proteome</keyword>
<proteinExistence type="predicted"/>
<feature type="region of interest" description="Disordered" evidence="1">
    <location>
        <begin position="352"/>
        <end position="429"/>
    </location>
</feature>
<dbReference type="Proteomes" id="UP000324222">
    <property type="component" value="Unassembled WGS sequence"/>
</dbReference>
<dbReference type="AlphaFoldDB" id="A0A5B7GXF0"/>
<gene>
    <name evidence="2" type="ORF">E2C01_056166</name>
</gene>
<evidence type="ECO:0000313" key="2">
    <source>
        <dbReference type="EMBL" id="MPC62085.1"/>
    </source>
</evidence>
<dbReference type="PANTHER" id="PTHR19963">
    <property type="entry name" value="CCHC-TYPE DOMAIN-CONTAINING PROTEIN"/>
    <property type="match status" value="1"/>
</dbReference>
<dbReference type="OrthoDB" id="8300685at2759"/>
<name>A0A5B7GXF0_PORTR</name>
<protein>
    <submittedName>
        <fullName evidence="2">Uncharacterized protein</fullName>
    </submittedName>
</protein>
<dbReference type="PANTHER" id="PTHR19963:SF30">
    <property type="entry name" value="ENDONUCLEASE_EXONUCLEASE_PHOSPHATASE DOMAIN-CONTAINING PROTEIN"/>
    <property type="match status" value="1"/>
</dbReference>
<evidence type="ECO:0000313" key="3">
    <source>
        <dbReference type="Proteomes" id="UP000324222"/>
    </source>
</evidence>
<feature type="region of interest" description="Disordered" evidence="1">
    <location>
        <begin position="200"/>
        <end position="231"/>
    </location>
</feature>